<dbReference type="STRING" id="1884261.A0A5C3QNU2"/>
<dbReference type="OrthoDB" id="408788at2759"/>
<keyword evidence="7 10" id="KW-0496">Mitochondrion</keyword>
<dbReference type="GO" id="GO:0052906">
    <property type="term" value="F:tRNA (guanine(37)-N1)-methyltransferase activity"/>
    <property type="evidence" value="ECO:0007669"/>
    <property type="project" value="UniProtKB-UniRule"/>
</dbReference>
<keyword evidence="5 10" id="KW-0949">S-adenosyl-L-methionine</keyword>
<feature type="region of interest" description="Disordered" evidence="11">
    <location>
        <begin position="308"/>
        <end position="338"/>
    </location>
</feature>
<dbReference type="PANTHER" id="PTHR23245:SF36">
    <property type="entry name" value="TRNA (GUANINE(37)-N1)-METHYLTRANSFERASE"/>
    <property type="match status" value="1"/>
</dbReference>
<dbReference type="EC" id="2.1.1.228" evidence="10"/>
<comment type="subunit">
    <text evidence="10">Monomer.</text>
</comment>
<proteinExistence type="inferred from homology"/>
<keyword evidence="8 10" id="KW-0539">Nucleus</keyword>
<dbReference type="Pfam" id="PF02475">
    <property type="entry name" value="TRM5-TYW2_MTfase"/>
    <property type="match status" value="1"/>
</dbReference>
<dbReference type="SUPFAM" id="SSF53335">
    <property type="entry name" value="S-adenosyl-L-methionine-dependent methyltransferases"/>
    <property type="match status" value="1"/>
</dbReference>
<keyword evidence="14" id="KW-1185">Reference proteome</keyword>
<feature type="domain" description="SAM-dependent methyltransferase TRM5/TYW2-type" evidence="12">
    <location>
        <begin position="133"/>
        <end position="436"/>
    </location>
</feature>
<organism evidence="13 14">
    <name type="scientific">Pterulicium gracile</name>
    <dbReference type="NCBI Taxonomy" id="1884261"/>
    <lineage>
        <taxon>Eukaryota</taxon>
        <taxon>Fungi</taxon>
        <taxon>Dikarya</taxon>
        <taxon>Basidiomycota</taxon>
        <taxon>Agaricomycotina</taxon>
        <taxon>Agaricomycetes</taxon>
        <taxon>Agaricomycetidae</taxon>
        <taxon>Agaricales</taxon>
        <taxon>Pleurotineae</taxon>
        <taxon>Pterulaceae</taxon>
        <taxon>Pterulicium</taxon>
    </lineage>
</organism>
<evidence type="ECO:0000256" key="1">
    <source>
        <dbReference type="ARBA" id="ARBA00009775"/>
    </source>
</evidence>
<comment type="subcellular location">
    <subcellularLocation>
        <location evidence="10">Mitochondrion matrix</location>
    </subcellularLocation>
    <subcellularLocation>
        <location evidence="10">Nucleus</location>
    </subcellularLocation>
    <subcellularLocation>
        <location evidence="10">Cytoplasm</location>
    </subcellularLocation>
    <text evidence="10">Predominantly in the mitochondria and in the nucleus.</text>
</comment>
<dbReference type="HAMAP" id="MF_03152">
    <property type="entry name" value="TRM5"/>
    <property type="match status" value="1"/>
</dbReference>
<evidence type="ECO:0000256" key="8">
    <source>
        <dbReference type="ARBA" id="ARBA00023242"/>
    </source>
</evidence>
<evidence type="ECO:0000259" key="12">
    <source>
        <dbReference type="PROSITE" id="PS51684"/>
    </source>
</evidence>
<evidence type="ECO:0000256" key="4">
    <source>
        <dbReference type="ARBA" id="ARBA00022679"/>
    </source>
</evidence>
<feature type="binding site" evidence="10">
    <location>
        <position position="222"/>
    </location>
    <ligand>
        <name>S-adenosyl-L-methionine</name>
        <dbReference type="ChEBI" id="CHEBI:59789"/>
    </ligand>
</feature>
<keyword evidence="6 10" id="KW-0819">tRNA processing</keyword>
<evidence type="ECO:0000256" key="3">
    <source>
        <dbReference type="ARBA" id="ARBA00022603"/>
    </source>
</evidence>
<dbReference type="EMBL" id="ML178820">
    <property type="protein sequence ID" value="TFL03655.1"/>
    <property type="molecule type" value="Genomic_DNA"/>
</dbReference>
<feature type="binding site" evidence="10">
    <location>
        <begin position="260"/>
        <end position="261"/>
    </location>
    <ligand>
        <name>S-adenosyl-L-methionine</name>
        <dbReference type="ChEBI" id="CHEBI:59789"/>
    </ligand>
</feature>
<dbReference type="Proteomes" id="UP000305067">
    <property type="component" value="Unassembled WGS sequence"/>
</dbReference>
<dbReference type="GO" id="GO:0005634">
    <property type="term" value="C:nucleus"/>
    <property type="evidence" value="ECO:0007669"/>
    <property type="project" value="UniProtKB-SubCell"/>
</dbReference>
<dbReference type="GO" id="GO:0002939">
    <property type="term" value="P:tRNA N1-guanine methylation"/>
    <property type="evidence" value="ECO:0007669"/>
    <property type="project" value="TreeGrafter"/>
</dbReference>
<keyword evidence="2 10" id="KW-0963">Cytoplasm</keyword>
<evidence type="ECO:0000313" key="13">
    <source>
        <dbReference type="EMBL" id="TFL03655.1"/>
    </source>
</evidence>
<reference evidence="13 14" key="1">
    <citation type="journal article" date="2019" name="Nat. Ecol. Evol.">
        <title>Megaphylogeny resolves global patterns of mushroom evolution.</title>
        <authorList>
            <person name="Varga T."/>
            <person name="Krizsan K."/>
            <person name="Foldi C."/>
            <person name="Dima B."/>
            <person name="Sanchez-Garcia M."/>
            <person name="Sanchez-Ramirez S."/>
            <person name="Szollosi G.J."/>
            <person name="Szarkandi J.G."/>
            <person name="Papp V."/>
            <person name="Albert L."/>
            <person name="Andreopoulos W."/>
            <person name="Angelini C."/>
            <person name="Antonin V."/>
            <person name="Barry K.W."/>
            <person name="Bougher N.L."/>
            <person name="Buchanan P."/>
            <person name="Buyck B."/>
            <person name="Bense V."/>
            <person name="Catcheside P."/>
            <person name="Chovatia M."/>
            <person name="Cooper J."/>
            <person name="Damon W."/>
            <person name="Desjardin D."/>
            <person name="Finy P."/>
            <person name="Geml J."/>
            <person name="Haridas S."/>
            <person name="Hughes K."/>
            <person name="Justo A."/>
            <person name="Karasinski D."/>
            <person name="Kautmanova I."/>
            <person name="Kiss B."/>
            <person name="Kocsube S."/>
            <person name="Kotiranta H."/>
            <person name="LaButti K.M."/>
            <person name="Lechner B.E."/>
            <person name="Liimatainen K."/>
            <person name="Lipzen A."/>
            <person name="Lukacs Z."/>
            <person name="Mihaltcheva S."/>
            <person name="Morgado L.N."/>
            <person name="Niskanen T."/>
            <person name="Noordeloos M.E."/>
            <person name="Ohm R.A."/>
            <person name="Ortiz-Santana B."/>
            <person name="Ovrebo C."/>
            <person name="Racz N."/>
            <person name="Riley R."/>
            <person name="Savchenko A."/>
            <person name="Shiryaev A."/>
            <person name="Soop K."/>
            <person name="Spirin V."/>
            <person name="Szebenyi C."/>
            <person name="Tomsovsky M."/>
            <person name="Tulloss R.E."/>
            <person name="Uehling J."/>
            <person name="Grigoriev I.V."/>
            <person name="Vagvolgyi C."/>
            <person name="Papp T."/>
            <person name="Martin F.M."/>
            <person name="Miettinen O."/>
            <person name="Hibbett D.S."/>
            <person name="Nagy L.G."/>
        </authorList>
    </citation>
    <scope>NUCLEOTIDE SEQUENCE [LARGE SCALE GENOMIC DNA]</scope>
    <source>
        <strain evidence="13 14">CBS 309.79</strain>
    </source>
</reference>
<evidence type="ECO:0000256" key="2">
    <source>
        <dbReference type="ARBA" id="ARBA00022490"/>
    </source>
</evidence>
<dbReference type="InterPro" id="IPR030382">
    <property type="entry name" value="MeTrfase_TRM5/TYW2"/>
</dbReference>
<feature type="binding site" evidence="10">
    <location>
        <position position="346"/>
    </location>
    <ligand>
        <name>S-adenosyl-L-methionine</name>
        <dbReference type="ChEBI" id="CHEBI:59789"/>
    </ligand>
</feature>
<evidence type="ECO:0000256" key="6">
    <source>
        <dbReference type="ARBA" id="ARBA00022694"/>
    </source>
</evidence>
<dbReference type="GO" id="GO:0070901">
    <property type="term" value="P:mitochondrial tRNA methylation"/>
    <property type="evidence" value="ECO:0007669"/>
    <property type="project" value="UniProtKB-ARBA"/>
</dbReference>
<comment type="similarity">
    <text evidence="1">Belongs to the class I-like SAM-binding methyltransferase superfamily. TRM5/TYW2 family.</text>
</comment>
<dbReference type="Gene3D" id="3.40.50.150">
    <property type="entry name" value="Vaccinia Virus protein VP39"/>
    <property type="match status" value="1"/>
</dbReference>
<dbReference type="InterPro" id="IPR056744">
    <property type="entry name" value="TRM5/TYW2-like_N"/>
</dbReference>
<evidence type="ECO:0000256" key="5">
    <source>
        <dbReference type="ARBA" id="ARBA00022691"/>
    </source>
</evidence>
<feature type="compositionally biased region" description="Basic and acidic residues" evidence="11">
    <location>
        <begin position="315"/>
        <end position="326"/>
    </location>
</feature>
<keyword evidence="4 10" id="KW-0808">Transferase</keyword>
<dbReference type="GO" id="GO:0005759">
    <property type="term" value="C:mitochondrial matrix"/>
    <property type="evidence" value="ECO:0007669"/>
    <property type="project" value="UniProtKB-SubCell"/>
</dbReference>
<dbReference type="Pfam" id="PF25133">
    <property type="entry name" value="TYW2_N_2"/>
    <property type="match status" value="1"/>
</dbReference>
<gene>
    <name evidence="10" type="primary">TRM5</name>
    <name evidence="13" type="ORF">BDV98DRAFT_611706</name>
</gene>
<comment type="function">
    <text evidence="10">Specifically methylates the N1 position of guanosine-37 in various cytoplasmic and mitochondrial tRNAs. Methylation is not dependent on the nature of the nucleoside 5' of the target nucleoside. This is the first step in the biosynthesis of wybutosine (yW), a modified base adjacent to the anticodon of tRNAs and required for accurate decoding.</text>
</comment>
<protein>
    <recommendedName>
        <fullName evidence="10">tRNA (guanine(37)-N1)-methyltransferase</fullName>
        <ecNumber evidence="10">2.1.1.228</ecNumber>
    </recommendedName>
    <alternativeName>
        <fullName evidence="10">M1G-methyltransferase</fullName>
    </alternativeName>
    <alternativeName>
        <fullName evidence="10">tRNA [GM37] methyltransferase</fullName>
    </alternativeName>
    <alternativeName>
        <fullName evidence="10">tRNA methyltransferase 5</fullName>
    </alternativeName>
</protein>
<dbReference type="InterPro" id="IPR029063">
    <property type="entry name" value="SAM-dependent_MTases_sf"/>
</dbReference>
<dbReference type="FunFam" id="3.30.300.110:FF:000001">
    <property type="entry name" value="tRNA (guanine(37)-N1)-methyltransferase"/>
    <property type="match status" value="1"/>
</dbReference>
<evidence type="ECO:0000313" key="14">
    <source>
        <dbReference type="Proteomes" id="UP000305067"/>
    </source>
</evidence>
<evidence type="ECO:0000256" key="10">
    <source>
        <dbReference type="HAMAP-Rule" id="MF_03152"/>
    </source>
</evidence>
<dbReference type="InterPro" id="IPR025792">
    <property type="entry name" value="tRNA_Gua_MeTrfase_euk"/>
</dbReference>
<feature type="binding site" evidence="10">
    <location>
        <begin position="288"/>
        <end position="289"/>
    </location>
    <ligand>
        <name>S-adenosyl-L-methionine</name>
        <dbReference type="ChEBI" id="CHEBI:59789"/>
    </ligand>
</feature>
<sequence length="443" mass="50106">MASTFSLDLSPPVNRQMGTTLDRDYFRKTITVLAARFPAKSVGAAKLADELKQSVLDLPKIPSVKPDPTSADCRLIRLCKEEHIPEAAMGYLKRHSEGLTEYNLQLGYDHWNLDEILQAILPEELCAGAPVGFSSTGHIAHVNLSDEYLPYKHLIGELILDKNRRLKTVVNKLNQIHDQFRFFAMELIAGEDNYVVEHHESDCAFTFDFTRVYWNSRLHTEHKRMIDMFKPEDVIVDVMAGVGPFAVPAGRRGCAVLANDLNPESHKYLQHNITANKAEAFVRPFCEDGRTFIPRSIQLLMDDPMAGYQGPPISKARERRDRERGIAKPSTPPAPPRKRVSHFLMNLPDSAITFVDAYRGILAQSGEIGEEYEGHLPMVHCYCFTREAEPDAAAADIRQRVEEVLGDKLEEDVSFHHVRAVAPNKEMYCISFRLPHKVAYARI</sequence>
<keyword evidence="3 10" id="KW-0489">Methyltransferase</keyword>
<name>A0A5C3QNU2_9AGAR</name>
<accession>A0A5C3QNU2</accession>
<dbReference type="PROSITE" id="PS51684">
    <property type="entry name" value="SAM_MT_TRM5_TYW2"/>
    <property type="match status" value="1"/>
</dbReference>
<evidence type="ECO:0000256" key="9">
    <source>
        <dbReference type="ARBA" id="ARBA00047783"/>
    </source>
</evidence>
<dbReference type="AlphaFoldDB" id="A0A5C3QNU2"/>
<comment type="catalytic activity">
    <reaction evidence="9 10">
        <text>guanosine(37) in tRNA + S-adenosyl-L-methionine = N(1)-methylguanosine(37) in tRNA + S-adenosyl-L-homocysteine + H(+)</text>
        <dbReference type="Rhea" id="RHEA:36899"/>
        <dbReference type="Rhea" id="RHEA-COMP:10145"/>
        <dbReference type="Rhea" id="RHEA-COMP:10147"/>
        <dbReference type="ChEBI" id="CHEBI:15378"/>
        <dbReference type="ChEBI" id="CHEBI:57856"/>
        <dbReference type="ChEBI" id="CHEBI:59789"/>
        <dbReference type="ChEBI" id="CHEBI:73542"/>
        <dbReference type="ChEBI" id="CHEBI:74269"/>
        <dbReference type="EC" id="2.1.1.228"/>
    </reaction>
</comment>
<comment type="similarity">
    <text evidence="10">Belongs to the TRM5 / TYW2 family.</text>
</comment>
<dbReference type="PANTHER" id="PTHR23245">
    <property type="entry name" value="TRNA METHYLTRANSFERASE"/>
    <property type="match status" value="1"/>
</dbReference>
<dbReference type="InterPro" id="IPR056743">
    <property type="entry name" value="TRM5-TYW2-like_MTfase"/>
</dbReference>
<dbReference type="Gene3D" id="3.30.300.110">
    <property type="entry name" value="Met-10+ protein-like domains"/>
    <property type="match status" value="1"/>
</dbReference>
<evidence type="ECO:0000256" key="7">
    <source>
        <dbReference type="ARBA" id="ARBA00023128"/>
    </source>
</evidence>
<evidence type="ECO:0000256" key="11">
    <source>
        <dbReference type="SAM" id="MobiDB-lite"/>
    </source>
</evidence>